<accession>A0A2H3CBV4</accession>
<dbReference type="EMBL" id="KZ293420">
    <property type="protein sequence ID" value="PBK73633.1"/>
    <property type="molecule type" value="Genomic_DNA"/>
</dbReference>
<keyword evidence="2" id="KW-1185">Reference proteome</keyword>
<sequence>MERLPERLMTPARLIFQAAVRAKVPAMLVGGAAVSLNGSRRFTKDLDVNVASFHFLTQRSRFGPPALPKEFSVRKVSATRLNVTYMHPLEAIRCDMSTNYATVLPSLMPYTRQLGHIRYAACNLLLADKIRTYGDRWNNGIKLASDLEDIVFLVGLMMDRGERMPHVLRQLILTSDVLDSFRTALPESERLLFKSFLADVGIDMDMP</sequence>
<evidence type="ECO:0000313" key="2">
    <source>
        <dbReference type="Proteomes" id="UP000218334"/>
    </source>
</evidence>
<evidence type="ECO:0000313" key="1">
    <source>
        <dbReference type="EMBL" id="PBK73633.1"/>
    </source>
</evidence>
<organism evidence="1 2">
    <name type="scientific">Armillaria solidipes</name>
    <dbReference type="NCBI Taxonomy" id="1076256"/>
    <lineage>
        <taxon>Eukaryota</taxon>
        <taxon>Fungi</taxon>
        <taxon>Dikarya</taxon>
        <taxon>Basidiomycota</taxon>
        <taxon>Agaricomycotina</taxon>
        <taxon>Agaricomycetes</taxon>
        <taxon>Agaricomycetidae</taxon>
        <taxon>Agaricales</taxon>
        <taxon>Marasmiineae</taxon>
        <taxon>Physalacriaceae</taxon>
        <taxon>Armillaria</taxon>
    </lineage>
</organism>
<dbReference type="Proteomes" id="UP000218334">
    <property type="component" value="Unassembled WGS sequence"/>
</dbReference>
<reference evidence="2" key="1">
    <citation type="journal article" date="2017" name="Nat. Ecol. Evol.">
        <title>Genome expansion and lineage-specific genetic innovations in the forest pathogenic fungi Armillaria.</title>
        <authorList>
            <person name="Sipos G."/>
            <person name="Prasanna A.N."/>
            <person name="Walter M.C."/>
            <person name="O'Connor E."/>
            <person name="Balint B."/>
            <person name="Krizsan K."/>
            <person name="Kiss B."/>
            <person name="Hess J."/>
            <person name="Varga T."/>
            <person name="Slot J."/>
            <person name="Riley R."/>
            <person name="Boka B."/>
            <person name="Rigling D."/>
            <person name="Barry K."/>
            <person name="Lee J."/>
            <person name="Mihaltcheva S."/>
            <person name="LaButti K."/>
            <person name="Lipzen A."/>
            <person name="Waldron R."/>
            <person name="Moloney N.M."/>
            <person name="Sperisen C."/>
            <person name="Kredics L."/>
            <person name="Vagvoelgyi C."/>
            <person name="Patrignani A."/>
            <person name="Fitzpatrick D."/>
            <person name="Nagy I."/>
            <person name="Doyle S."/>
            <person name="Anderson J.B."/>
            <person name="Grigoriev I.V."/>
            <person name="Gueldener U."/>
            <person name="Muensterkoetter M."/>
            <person name="Nagy L.G."/>
        </authorList>
    </citation>
    <scope>NUCLEOTIDE SEQUENCE [LARGE SCALE GENOMIC DNA]</scope>
    <source>
        <strain evidence="2">28-4</strain>
    </source>
</reference>
<proteinExistence type="predicted"/>
<evidence type="ECO:0008006" key="3">
    <source>
        <dbReference type="Google" id="ProtNLM"/>
    </source>
</evidence>
<protein>
    <recommendedName>
        <fullName evidence="3">Nucleotidyl transferase AbiEii/AbiGii toxin family protein</fullName>
    </recommendedName>
</protein>
<name>A0A2H3CBV4_9AGAR</name>
<gene>
    <name evidence="1" type="ORF">ARMSODRAFT_642310</name>
</gene>
<dbReference type="AlphaFoldDB" id="A0A2H3CBV4"/>